<feature type="transmembrane region" description="Helical" evidence="1">
    <location>
        <begin position="102"/>
        <end position="123"/>
    </location>
</feature>
<dbReference type="RefSeq" id="WP_021618466.1">
    <property type="nucleotide sequence ID" value="NZ_CAMYCS010000001.1"/>
</dbReference>
<keyword evidence="1" id="KW-0472">Membrane</keyword>
<dbReference type="Proteomes" id="UP000242263">
    <property type="component" value="Unassembled WGS sequence"/>
</dbReference>
<keyword evidence="1" id="KW-0812">Transmembrane</keyword>
<organism evidence="2 3">
    <name type="scientific">Alloscardovia omnicolens</name>
    <dbReference type="NCBI Taxonomy" id="419015"/>
    <lineage>
        <taxon>Bacteria</taxon>
        <taxon>Bacillati</taxon>
        <taxon>Actinomycetota</taxon>
        <taxon>Actinomycetes</taxon>
        <taxon>Bifidobacteriales</taxon>
        <taxon>Bifidobacteriaceae</taxon>
        <taxon>Alloscardovia</taxon>
    </lineage>
</organism>
<evidence type="ECO:0008006" key="4">
    <source>
        <dbReference type="Google" id="ProtNLM"/>
    </source>
</evidence>
<dbReference type="EMBL" id="PKGU01000001">
    <property type="protein sequence ID" value="PKZ16081.1"/>
    <property type="molecule type" value="Genomic_DNA"/>
</dbReference>
<proteinExistence type="predicted"/>
<evidence type="ECO:0000313" key="3">
    <source>
        <dbReference type="Proteomes" id="UP000242263"/>
    </source>
</evidence>
<protein>
    <recommendedName>
        <fullName evidence="4">Membrane associated protein</fullName>
    </recommendedName>
</protein>
<name>A0A2I1J7X4_9BIFI</name>
<dbReference type="AlphaFoldDB" id="A0A2I1J7X4"/>
<sequence>MTNDNHKSSTDDTWADFVDAHSEELESIEKSRTAKKFEKKASRIDEQKSTKRPTLRIKSINDDVFVNNTTTPRGYSTSWLDADDDHFHAPNPSWSSVTTSSVIAAVLVIIGFGSIFAAAAFPAVRSLCALIAGISLILAFGILGTMHRSRTNSASNRHNDGARI</sequence>
<accession>A0A2I1J7X4</accession>
<reference evidence="2 3" key="1">
    <citation type="submission" date="2017-12" db="EMBL/GenBank/DDBJ databases">
        <title>Phylogenetic diversity of female urinary microbiome.</title>
        <authorList>
            <person name="Thomas-White K."/>
            <person name="Wolfe A.J."/>
        </authorList>
    </citation>
    <scope>NUCLEOTIDE SEQUENCE [LARGE SCALE GENOMIC DNA]</scope>
    <source>
        <strain evidence="2 3">UMB0064</strain>
    </source>
</reference>
<evidence type="ECO:0000313" key="2">
    <source>
        <dbReference type="EMBL" id="PKZ16081.1"/>
    </source>
</evidence>
<comment type="caution">
    <text evidence="2">The sequence shown here is derived from an EMBL/GenBank/DDBJ whole genome shotgun (WGS) entry which is preliminary data.</text>
</comment>
<evidence type="ECO:0000256" key="1">
    <source>
        <dbReference type="SAM" id="Phobius"/>
    </source>
</evidence>
<keyword evidence="1" id="KW-1133">Transmembrane helix</keyword>
<gene>
    <name evidence="2" type="ORF">CYJ32_01185</name>
</gene>
<feature type="transmembrane region" description="Helical" evidence="1">
    <location>
        <begin position="129"/>
        <end position="147"/>
    </location>
</feature>